<dbReference type="AlphaFoldDB" id="Q6IHM4"/>
<reference evidence="1" key="1">
    <citation type="journal article" date="2003" name="Genome Biol.">
        <title>An integrated gene annotation and transcriptional profiling approach towards the full gene content of the Drosophila genome.</title>
        <authorList>
            <person name="Hild M."/>
            <person name="Beckmann B."/>
            <person name="Haas S.A."/>
            <person name="Koch B."/>
            <person name="Solovyev V."/>
            <person name="Busold C."/>
            <person name="Fellenberg K."/>
            <person name="Boutros M."/>
            <person name="Vingron M."/>
            <person name="Sauer F."/>
            <person name="Hoheisel J.D."/>
            <person name="Paro R."/>
        </authorList>
    </citation>
    <scope>NUCLEOTIDE SEQUENCE</scope>
</reference>
<name>Q6IHM4_DROME</name>
<dbReference type="EMBL" id="BK003392">
    <property type="protein sequence ID" value="DAA03591.1"/>
    <property type="molecule type" value="Genomic_DNA"/>
</dbReference>
<gene>
    <name evidence="1" type="ORF">HDC02198</name>
</gene>
<sequence length="78" mass="8763">MRFTKRKTGDGYLKNNIHIYKAQSIGSMTSRANIAKSAVEYATSRPTSDDALGWGVSVILKSADTSTHHHQHHHHLRH</sequence>
<evidence type="ECO:0000313" key="1">
    <source>
        <dbReference type="EMBL" id="DAA03591.1"/>
    </source>
</evidence>
<organism evidence="1">
    <name type="scientific">Drosophila melanogaster</name>
    <name type="common">Fruit fly</name>
    <dbReference type="NCBI Taxonomy" id="7227"/>
    <lineage>
        <taxon>Eukaryota</taxon>
        <taxon>Metazoa</taxon>
        <taxon>Ecdysozoa</taxon>
        <taxon>Arthropoda</taxon>
        <taxon>Hexapoda</taxon>
        <taxon>Insecta</taxon>
        <taxon>Pterygota</taxon>
        <taxon>Neoptera</taxon>
        <taxon>Endopterygota</taxon>
        <taxon>Diptera</taxon>
        <taxon>Brachycera</taxon>
        <taxon>Muscomorpha</taxon>
        <taxon>Ephydroidea</taxon>
        <taxon>Drosophilidae</taxon>
        <taxon>Drosophila</taxon>
        <taxon>Sophophora</taxon>
    </lineage>
</organism>
<proteinExistence type="predicted"/>
<protein>
    <submittedName>
        <fullName evidence="1">HDC02198</fullName>
    </submittedName>
</protein>
<accession>Q6IHM4</accession>